<dbReference type="RefSeq" id="WP_188417389.1">
    <property type="nucleotide sequence ID" value="NZ_BMDJ01000016.1"/>
</dbReference>
<accession>A0ABQ2BQW0</accession>
<gene>
    <name evidence="3" type="ORF">GCM10008119_37090</name>
</gene>
<protein>
    <recommendedName>
        <fullName evidence="2">Ada DNA repair metal-binding domain-containing protein</fullName>
    </recommendedName>
</protein>
<evidence type="ECO:0000259" key="2">
    <source>
        <dbReference type="Pfam" id="PF02805"/>
    </source>
</evidence>
<evidence type="ECO:0000313" key="4">
    <source>
        <dbReference type="Proteomes" id="UP000645390"/>
    </source>
</evidence>
<keyword evidence="4" id="KW-1185">Reference proteome</keyword>
<dbReference type="Pfam" id="PF02805">
    <property type="entry name" value="Ada_Zn_binding"/>
    <property type="match status" value="1"/>
</dbReference>
<feature type="domain" description="Ada DNA repair metal-binding" evidence="2">
    <location>
        <begin position="22"/>
        <end position="68"/>
    </location>
</feature>
<evidence type="ECO:0000313" key="3">
    <source>
        <dbReference type="EMBL" id="GGI29330.1"/>
    </source>
</evidence>
<dbReference type="SUPFAM" id="SSF57884">
    <property type="entry name" value="Ada DNA repair protein, N-terminal domain (N-Ada 10)"/>
    <property type="match status" value="1"/>
</dbReference>
<sequence length="82" mass="9568">MIKHVKLTSTSIKNQIKNNQICFAGNNRLKIYGLLSCKSGKRMKRETRVFFDSEKDALENGFRPCGHCLKEKYQQWICSVQK</sequence>
<dbReference type="InterPro" id="IPR004026">
    <property type="entry name" value="Ada_DNA_repair_Zn-bd"/>
</dbReference>
<organism evidence="3 4">
    <name type="scientific">Pedobacter mendelii</name>
    <dbReference type="NCBI Taxonomy" id="1908240"/>
    <lineage>
        <taxon>Bacteria</taxon>
        <taxon>Pseudomonadati</taxon>
        <taxon>Bacteroidota</taxon>
        <taxon>Sphingobacteriia</taxon>
        <taxon>Sphingobacteriales</taxon>
        <taxon>Sphingobacteriaceae</taxon>
        <taxon>Pedobacter</taxon>
    </lineage>
</organism>
<dbReference type="Gene3D" id="3.40.10.10">
    <property type="entry name" value="DNA Methylphosphotriester Repair Domain"/>
    <property type="match status" value="1"/>
</dbReference>
<keyword evidence="1" id="KW-0010">Activator</keyword>
<proteinExistence type="predicted"/>
<dbReference type="Proteomes" id="UP000645390">
    <property type="component" value="Unassembled WGS sequence"/>
</dbReference>
<comment type="caution">
    <text evidence="3">The sequence shown here is derived from an EMBL/GenBank/DDBJ whole genome shotgun (WGS) entry which is preliminary data.</text>
</comment>
<dbReference type="EMBL" id="BMDJ01000016">
    <property type="protein sequence ID" value="GGI29330.1"/>
    <property type="molecule type" value="Genomic_DNA"/>
</dbReference>
<dbReference type="InterPro" id="IPR035451">
    <property type="entry name" value="Ada-like_dom_sf"/>
</dbReference>
<name>A0ABQ2BQW0_9SPHI</name>
<evidence type="ECO:0000256" key="1">
    <source>
        <dbReference type="ARBA" id="ARBA00023159"/>
    </source>
</evidence>
<reference evidence="4" key="1">
    <citation type="journal article" date="2019" name="Int. J. Syst. Evol. Microbiol.">
        <title>The Global Catalogue of Microorganisms (GCM) 10K type strain sequencing project: providing services to taxonomists for standard genome sequencing and annotation.</title>
        <authorList>
            <consortium name="The Broad Institute Genomics Platform"/>
            <consortium name="The Broad Institute Genome Sequencing Center for Infectious Disease"/>
            <person name="Wu L."/>
            <person name="Ma J."/>
        </authorList>
    </citation>
    <scope>NUCLEOTIDE SEQUENCE [LARGE SCALE GENOMIC DNA]</scope>
    <source>
        <strain evidence="4">CCM 8939</strain>
    </source>
</reference>